<reference evidence="1 2" key="1">
    <citation type="journal article" date="2016" name="Genome Announc.">
        <title>Complete genome sequence of the hyperthermophilic and piezophilic archaeon Thermococcus barophilus Ch5, capable of growth at the expense of hydrogenogenesis from carbon monoxide and formate.</title>
        <authorList>
            <person name="Oger P."/>
            <person name="Sokolova T.G."/>
            <person name="Kozhevnikova D.A."/>
            <person name="Taranov E.A."/>
            <person name="Vannier P."/>
            <person name="Lee H.S."/>
            <person name="Kwon K.K."/>
            <person name="Kang S.G."/>
            <person name="Lee J.H."/>
            <person name="Bonch-Osmolovskaya E.A."/>
            <person name="Lebedinsky A.V."/>
        </authorList>
    </citation>
    <scope>NUCLEOTIDE SEQUENCE [LARGE SCALE GENOMIC DNA]</scope>
    <source>
        <strain evidence="2">Ch5</strain>
    </source>
</reference>
<sequence>MEALAYQAAKRRITTDPEKTAKVMEKAFEKTFKIIDKLLPEVNEKNLEILGRAIHKHTDDSFVVLRNAGINIEPELEEFRQFLAEISGRKTETEDLKVRIPKTGIPSEVLSIAKGLEFADFSENAMQKAEKELLELIDGLLDDEKNALWVFYAVKLLRLIQRKDLGGIKKFED</sequence>
<organism evidence="1 2">
    <name type="scientific">Thermococcus barophilus</name>
    <dbReference type="NCBI Taxonomy" id="55802"/>
    <lineage>
        <taxon>Archaea</taxon>
        <taxon>Methanobacteriati</taxon>
        <taxon>Methanobacteriota</taxon>
        <taxon>Thermococci</taxon>
        <taxon>Thermococcales</taxon>
        <taxon>Thermococcaceae</taxon>
        <taxon>Thermococcus</taxon>
    </lineage>
</organism>
<dbReference type="GeneID" id="26135826"/>
<dbReference type="PATRIC" id="fig|55802.8.peg.539"/>
<protein>
    <submittedName>
        <fullName evidence="1">Uncharacterized protein</fullName>
    </submittedName>
</protein>
<dbReference type="Proteomes" id="UP000066042">
    <property type="component" value="Chromosome"/>
</dbReference>
<dbReference type="RefSeq" id="WP_056933388.1">
    <property type="nucleotide sequence ID" value="NZ_CP013050.1"/>
</dbReference>
<dbReference type="EMBL" id="CP013050">
    <property type="protein sequence ID" value="ALM74509.1"/>
    <property type="molecule type" value="Genomic_DNA"/>
</dbReference>
<evidence type="ECO:0000313" key="1">
    <source>
        <dbReference type="EMBL" id="ALM74509.1"/>
    </source>
</evidence>
<evidence type="ECO:0000313" key="2">
    <source>
        <dbReference type="Proteomes" id="UP000066042"/>
    </source>
</evidence>
<proteinExistence type="predicted"/>
<dbReference type="AlphaFoldDB" id="A0A0S1X9P3"/>
<gene>
    <name evidence="1" type="ORF">TBCH5v1_0542</name>
</gene>
<accession>A0A0S1X9P3</accession>
<name>A0A0S1X9P3_THEBA</name>